<dbReference type="GO" id="GO:0009847">
    <property type="term" value="P:spore germination"/>
    <property type="evidence" value="ECO:0007669"/>
    <property type="project" value="UniProtKB-UniRule"/>
</dbReference>
<evidence type="ECO:0000256" key="1">
    <source>
        <dbReference type="ARBA" id="ARBA00022670"/>
    </source>
</evidence>
<gene>
    <name evidence="4" type="primary">gpr</name>
    <name evidence="5" type="ORF">SAMN02745114_01660</name>
</gene>
<feature type="propeptide" id="PRO_5010593513" evidence="4">
    <location>
        <begin position="1"/>
        <end position="6"/>
    </location>
</feature>
<keyword evidence="3 4" id="KW-0865">Zymogen</keyword>
<evidence type="ECO:0000313" key="6">
    <source>
        <dbReference type="Proteomes" id="UP000190657"/>
    </source>
</evidence>
<dbReference type="OrthoDB" id="9777293at2"/>
<comment type="catalytic activity">
    <reaction evidence="4">
        <text>Endopeptidase action with P4 Glu or Asp, P1 preferably Glu &gt; Asp, P1' hydrophobic and P2' Ala.</text>
        <dbReference type="EC" id="3.4.24.78"/>
    </reaction>
</comment>
<feature type="chain" id="PRO_5023571400" description="Germination protease" evidence="4">
    <location>
        <begin position="7"/>
        <end position="274"/>
    </location>
</feature>
<comment type="subunit">
    <text evidence="4">Homotetramer.</text>
</comment>
<evidence type="ECO:0000313" key="5">
    <source>
        <dbReference type="EMBL" id="SJZ81001.1"/>
    </source>
</evidence>
<sequence length="274" mass="28643">MINRTDLAVECYEENEKTALSGVKITEDDNITTVEVLNENGSKAIGKPVGKYVVLDVNSFVNDTDILDGRLEEFSTVLKSVMPKNLTSVLVVGLGNKKITADSLGPSTSSFVLATRHISDSLKSDIGLPSLFPVSCVNTGVLGDTGIETCEIIKGIVEQTKPSCVIAVDALAAGSAERLGTTIQFSDSGISPGSGVGNHRHEISKATLGVPVVAVGIPTVVSTGIISGNGNDDVFVTPREIDRICQQGAKLIGMGINVCFQKNLSVEDLLALVG</sequence>
<accession>A0A1T4NNX1</accession>
<dbReference type="AlphaFoldDB" id="A0A1T4NNX1"/>
<protein>
    <recommendedName>
        <fullName evidence="4">Germination protease</fullName>
        <ecNumber evidence="4">3.4.24.78</ecNumber>
    </recommendedName>
    <alternativeName>
        <fullName evidence="4">GPR endopeptidase</fullName>
    </alternativeName>
    <alternativeName>
        <fullName evidence="4">Germination proteinase</fullName>
    </alternativeName>
    <alternativeName>
        <fullName evidence="4">Spore protease</fullName>
    </alternativeName>
</protein>
<dbReference type="RefSeq" id="WP_159443449.1">
    <property type="nucleotide sequence ID" value="NZ_FUWW01000026.1"/>
</dbReference>
<keyword evidence="6" id="KW-1185">Reference proteome</keyword>
<dbReference type="NCBIfam" id="TIGR01441">
    <property type="entry name" value="GPR"/>
    <property type="match status" value="1"/>
</dbReference>
<evidence type="ECO:0000256" key="4">
    <source>
        <dbReference type="HAMAP-Rule" id="MF_00626"/>
    </source>
</evidence>
<dbReference type="SUPFAM" id="SSF53163">
    <property type="entry name" value="HybD-like"/>
    <property type="match status" value="1"/>
</dbReference>
<name>A0A1T4NNX1_9FIRM</name>
<dbReference type="GO" id="GO:0004222">
    <property type="term" value="F:metalloendopeptidase activity"/>
    <property type="evidence" value="ECO:0007669"/>
    <property type="project" value="UniProtKB-UniRule"/>
</dbReference>
<dbReference type="Gene3D" id="3.40.50.1450">
    <property type="entry name" value="HybD-like"/>
    <property type="match status" value="1"/>
</dbReference>
<reference evidence="5 6" key="1">
    <citation type="submission" date="2017-02" db="EMBL/GenBank/DDBJ databases">
        <authorList>
            <person name="Peterson S.W."/>
        </authorList>
    </citation>
    <scope>NUCLEOTIDE SEQUENCE [LARGE SCALE GENOMIC DNA]</scope>
    <source>
        <strain evidence="5 6">ATCC 51222</strain>
    </source>
</reference>
<dbReference type="STRING" id="290054.SAMN02745114_01660"/>
<dbReference type="Proteomes" id="UP000190657">
    <property type="component" value="Unassembled WGS sequence"/>
</dbReference>
<comment type="PTM">
    <text evidence="4">Autoproteolytically processed. The inactive tetrameric zymogen termed p46 autoprocesses to a smaller form termed p41, which is active only during spore germination.</text>
</comment>
<proteinExistence type="inferred from homology"/>
<keyword evidence="1 4" id="KW-0645">Protease</keyword>
<dbReference type="HAMAP" id="MF_00626">
    <property type="entry name" value="Germination_prot"/>
    <property type="match status" value="1"/>
</dbReference>
<dbReference type="InterPro" id="IPR005080">
    <property type="entry name" value="Peptidase_A25"/>
</dbReference>
<evidence type="ECO:0000256" key="3">
    <source>
        <dbReference type="ARBA" id="ARBA00023145"/>
    </source>
</evidence>
<dbReference type="EMBL" id="FUWW01000026">
    <property type="protein sequence ID" value="SJZ81001.1"/>
    <property type="molecule type" value="Genomic_DNA"/>
</dbReference>
<dbReference type="GO" id="GO:0006508">
    <property type="term" value="P:proteolysis"/>
    <property type="evidence" value="ECO:0007669"/>
    <property type="project" value="UniProtKB-UniRule"/>
</dbReference>
<comment type="similarity">
    <text evidence="4">Belongs to the peptidase A25 family.</text>
</comment>
<dbReference type="InterPro" id="IPR023430">
    <property type="entry name" value="Pept_HybD-like_dom_sf"/>
</dbReference>
<organism evidence="5 6">
    <name type="scientific">Eubacterium coprostanoligenes</name>
    <dbReference type="NCBI Taxonomy" id="290054"/>
    <lineage>
        <taxon>Bacteria</taxon>
        <taxon>Bacillati</taxon>
        <taxon>Bacillota</taxon>
        <taxon>Clostridia</taxon>
        <taxon>Eubacteriales</taxon>
        <taxon>Eubacteriaceae</taxon>
        <taxon>Eubacterium</taxon>
    </lineage>
</organism>
<keyword evidence="2 4" id="KW-0378">Hydrolase</keyword>
<dbReference type="EC" id="3.4.24.78" evidence="4"/>
<evidence type="ECO:0000256" key="2">
    <source>
        <dbReference type="ARBA" id="ARBA00022801"/>
    </source>
</evidence>
<comment type="function">
    <text evidence="4">Initiates the rapid degradation of small, acid-soluble proteins during spore germination.</text>
</comment>
<dbReference type="Pfam" id="PF03418">
    <property type="entry name" value="Peptidase_A25"/>
    <property type="match status" value="1"/>
</dbReference>